<comment type="caution">
    <text evidence="1">The sequence shown here is derived from an EMBL/GenBank/DDBJ whole genome shotgun (WGS) entry which is preliminary data.</text>
</comment>
<evidence type="ECO:0000313" key="1">
    <source>
        <dbReference type="EMBL" id="RFU39147.1"/>
    </source>
</evidence>
<keyword evidence="1" id="KW-0808">Transferase</keyword>
<evidence type="ECO:0000313" key="2">
    <source>
        <dbReference type="Proteomes" id="UP000261811"/>
    </source>
</evidence>
<feature type="non-terminal residue" evidence="1">
    <location>
        <position position="51"/>
    </location>
</feature>
<protein>
    <submittedName>
        <fullName evidence="1">Adenosylcobinamide-GDP ribazoletransferase</fullName>
    </submittedName>
</protein>
<dbReference type="AlphaFoldDB" id="A0A372JGN2"/>
<dbReference type="GO" id="GO:0016740">
    <property type="term" value="F:transferase activity"/>
    <property type="evidence" value="ECO:0007669"/>
    <property type="project" value="UniProtKB-KW"/>
</dbReference>
<accession>A0A372JGN2</accession>
<sequence length="51" mass="5245">MSSRDWDAGGRLAVTLLSVVPLRADRVDREAARRAMVLAPAVGLIVGGGAA</sequence>
<organism evidence="1 2">
    <name type="scientific">Actinomadura logoneensis</name>
    <dbReference type="NCBI Taxonomy" id="2293572"/>
    <lineage>
        <taxon>Bacteria</taxon>
        <taxon>Bacillati</taxon>
        <taxon>Actinomycetota</taxon>
        <taxon>Actinomycetes</taxon>
        <taxon>Streptosporangiales</taxon>
        <taxon>Thermomonosporaceae</taxon>
        <taxon>Actinomadura</taxon>
    </lineage>
</organism>
<keyword evidence="2" id="KW-1185">Reference proteome</keyword>
<gene>
    <name evidence="1" type="ORF">DZF91_23945</name>
</gene>
<dbReference type="Proteomes" id="UP000261811">
    <property type="component" value="Unassembled WGS sequence"/>
</dbReference>
<reference evidence="1 2" key="1">
    <citation type="submission" date="2018-08" db="EMBL/GenBank/DDBJ databases">
        <title>Actinomadura jelena sp. nov., a novel Actinomycete isolated from soil in Chad.</title>
        <authorList>
            <person name="Shi L."/>
        </authorList>
    </citation>
    <scope>NUCLEOTIDE SEQUENCE [LARGE SCALE GENOMIC DNA]</scope>
    <source>
        <strain evidence="1 2">NEAU-G17</strain>
    </source>
</reference>
<proteinExistence type="predicted"/>
<name>A0A372JGN2_9ACTN</name>
<dbReference type="EMBL" id="QURH01000541">
    <property type="protein sequence ID" value="RFU39147.1"/>
    <property type="molecule type" value="Genomic_DNA"/>
</dbReference>